<organism evidence="9 10">
    <name type="scientific">Paenibacillus piri</name>
    <dbReference type="NCBI Taxonomy" id="2547395"/>
    <lineage>
        <taxon>Bacteria</taxon>
        <taxon>Bacillati</taxon>
        <taxon>Bacillota</taxon>
        <taxon>Bacilli</taxon>
        <taxon>Bacillales</taxon>
        <taxon>Paenibacillaceae</taxon>
        <taxon>Paenibacillus</taxon>
    </lineage>
</organism>
<comment type="subcellular location">
    <subcellularLocation>
        <location evidence="1 7">Cell membrane</location>
        <topology evidence="1 7">Multi-pass membrane protein</topology>
    </subcellularLocation>
</comment>
<evidence type="ECO:0000259" key="8">
    <source>
        <dbReference type="PROSITE" id="PS50928"/>
    </source>
</evidence>
<feature type="transmembrane region" description="Helical" evidence="7">
    <location>
        <begin position="104"/>
        <end position="125"/>
    </location>
</feature>
<evidence type="ECO:0000256" key="6">
    <source>
        <dbReference type="ARBA" id="ARBA00023136"/>
    </source>
</evidence>
<dbReference type="InterPro" id="IPR000515">
    <property type="entry name" value="MetI-like"/>
</dbReference>
<dbReference type="GO" id="GO:0005886">
    <property type="term" value="C:plasma membrane"/>
    <property type="evidence" value="ECO:0007669"/>
    <property type="project" value="UniProtKB-SubCell"/>
</dbReference>
<dbReference type="CDD" id="cd06261">
    <property type="entry name" value="TM_PBP2"/>
    <property type="match status" value="1"/>
</dbReference>
<keyword evidence="4 7" id="KW-0812">Transmembrane</keyword>
<evidence type="ECO:0000256" key="4">
    <source>
        <dbReference type="ARBA" id="ARBA00022692"/>
    </source>
</evidence>
<reference evidence="9 10" key="1">
    <citation type="submission" date="2019-03" db="EMBL/GenBank/DDBJ databases">
        <title>This is whole genome sequence of Paenibacillus sp MS74 strain.</title>
        <authorList>
            <person name="Trinh H.N."/>
        </authorList>
    </citation>
    <scope>NUCLEOTIDE SEQUENCE [LARGE SCALE GENOMIC DNA]</scope>
    <source>
        <strain evidence="9 10">MS74</strain>
    </source>
</reference>
<dbReference type="RefSeq" id="WP_133231356.1">
    <property type="nucleotide sequence ID" value="NZ_SMRT01000010.1"/>
</dbReference>
<evidence type="ECO:0000256" key="2">
    <source>
        <dbReference type="ARBA" id="ARBA00022448"/>
    </source>
</evidence>
<feature type="transmembrane region" description="Helical" evidence="7">
    <location>
        <begin position="179"/>
        <end position="201"/>
    </location>
</feature>
<gene>
    <name evidence="9" type="ORF">E1757_19940</name>
</gene>
<dbReference type="Proteomes" id="UP000295636">
    <property type="component" value="Unassembled WGS sequence"/>
</dbReference>
<proteinExistence type="inferred from homology"/>
<dbReference type="PROSITE" id="PS50928">
    <property type="entry name" value="ABC_TM1"/>
    <property type="match status" value="1"/>
</dbReference>
<dbReference type="PANTHER" id="PTHR43744:SF2">
    <property type="entry name" value="ARABINOOLIGOSACCHARIDES TRANSPORT SYSTEM PERMEASE PROTEIN ARAQ"/>
    <property type="match status" value="1"/>
</dbReference>
<evidence type="ECO:0000256" key="3">
    <source>
        <dbReference type="ARBA" id="ARBA00022475"/>
    </source>
</evidence>
<feature type="domain" description="ABC transmembrane type-1" evidence="8">
    <location>
        <begin position="68"/>
        <end position="258"/>
    </location>
</feature>
<dbReference type="InterPro" id="IPR035906">
    <property type="entry name" value="MetI-like_sf"/>
</dbReference>
<keyword evidence="5 7" id="KW-1133">Transmembrane helix</keyword>
<comment type="caution">
    <text evidence="9">The sequence shown here is derived from an EMBL/GenBank/DDBJ whole genome shotgun (WGS) entry which is preliminary data.</text>
</comment>
<dbReference type="SUPFAM" id="SSF161098">
    <property type="entry name" value="MetI-like"/>
    <property type="match status" value="1"/>
</dbReference>
<dbReference type="GO" id="GO:0055085">
    <property type="term" value="P:transmembrane transport"/>
    <property type="evidence" value="ECO:0007669"/>
    <property type="project" value="InterPro"/>
</dbReference>
<feature type="transmembrane region" description="Helical" evidence="7">
    <location>
        <begin position="137"/>
        <end position="158"/>
    </location>
</feature>
<dbReference type="EMBL" id="SMRT01000010">
    <property type="protein sequence ID" value="TDF95389.1"/>
    <property type="molecule type" value="Genomic_DNA"/>
</dbReference>
<evidence type="ECO:0000256" key="7">
    <source>
        <dbReference type="RuleBase" id="RU363032"/>
    </source>
</evidence>
<dbReference type="Pfam" id="PF00528">
    <property type="entry name" value="BPD_transp_1"/>
    <property type="match status" value="1"/>
</dbReference>
<keyword evidence="3" id="KW-1003">Cell membrane</keyword>
<keyword evidence="2 7" id="KW-0813">Transport</keyword>
<evidence type="ECO:0000313" key="9">
    <source>
        <dbReference type="EMBL" id="TDF95389.1"/>
    </source>
</evidence>
<feature type="transmembrane region" description="Helical" evidence="7">
    <location>
        <begin position="72"/>
        <end position="92"/>
    </location>
</feature>
<sequence length="273" mass="30650">MTIQRLNKGLMYLIMLLFAVFSLTPFYFMLIMGTYVNEDLFTGLKLLPGTYLLENWKTVMATDFARFYGNSLYIAIIATAGGLFVSALAGFAFAKYDFKLKNMLLLVVIGTLAVPNQLGLIGFVVEMKWMGMINSHWPLILPPMVNAFAVFWLMSFIKTAIPNEVMESCRMDGCGELRIFWQMVLPNITPALVTIFLILFLHSWNNYLVPLVVLNKAELYTIPLAISMLGNMYRNDYAAKILALALATVPVLIFFAVFSKSLIRGLMVGSVKG</sequence>
<evidence type="ECO:0000256" key="1">
    <source>
        <dbReference type="ARBA" id="ARBA00004651"/>
    </source>
</evidence>
<name>A0A4R5KIP3_9BACL</name>
<dbReference type="Gene3D" id="1.10.3720.10">
    <property type="entry name" value="MetI-like"/>
    <property type="match status" value="1"/>
</dbReference>
<keyword evidence="6 7" id="KW-0472">Membrane</keyword>
<feature type="transmembrane region" description="Helical" evidence="7">
    <location>
        <begin position="241"/>
        <end position="263"/>
    </location>
</feature>
<dbReference type="OrthoDB" id="9771544at2"/>
<keyword evidence="10" id="KW-1185">Reference proteome</keyword>
<evidence type="ECO:0000313" key="10">
    <source>
        <dbReference type="Proteomes" id="UP000295636"/>
    </source>
</evidence>
<dbReference type="PANTHER" id="PTHR43744">
    <property type="entry name" value="ABC TRANSPORTER PERMEASE PROTEIN MG189-RELATED-RELATED"/>
    <property type="match status" value="1"/>
</dbReference>
<feature type="transmembrane region" description="Helical" evidence="7">
    <location>
        <begin position="12"/>
        <end position="36"/>
    </location>
</feature>
<comment type="similarity">
    <text evidence="7">Belongs to the binding-protein-dependent transport system permease family.</text>
</comment>
<accession>A0A4R5KIP3</accession>
<evidence type="ECO:0000256" key="5">
    <source>
        <dbReference type="ARBA" id="ARBA00022989"/>
    </source>
</evidence>
<dbReference type="AlphaFoldDB" id="A0A4R5KIP3"/>
<protein>
    <submittedName>
        <fullName evidence="9">Carbohydrate ABC transporter permease</fullName>
    </submittedName>
</protein>